<dbReference type="Proteomes" id="UP001057580">
    <property type="component" value="Chromosome"/>
</dbReference>
<proteinExistence type="predicted"/>
<keyword evidence="3" id="KW-0479">Metal-binding</keyword>
<feature type="compositionally biased region" description="Low complexity" evidence="7">
    <location>
        <begin position="171"/>
        <end position="181"/>
    </location>
</feature>
<keyword evidence="5" id="KW-0862">Zinc</keyword>
<evidence type="ECO:0000313" key="10">
    <source>
        <dbReference type="Proteomes" id="UP001057580"/>
    </source>
</evidence>
<evidence type="ECO:0000313" key="9">
    <source>
        <dbReference type="EMBL" id="UWM52914.1"/>
    </source>
</evidence>
<dbReference type="EMBL" id="CP104003">
    <property type="protein sequence ID" value="UWM52914.1"/>
    <property type="molecule type" value="Genomic_DNA"/>
</dbReference>
<dbReference type="GO" id="GO:0008237">
    <property type="term" value="F:metallopeptidase activity"/>
    <property type="evidence" value="ECO:0007669"/>
    <property type="project" value="UniProtKB-KW"/>
</dbReference>
<evidence type="ECO:0000256" key="4">
    <source>
        <dbReference type="ARBA" id="ARBA00022801"/>
    </source>
</evidence>
<dbReference type="CDD" id="cd11375">
    <property type="entry name" value="Peptidase_M54"/>
    <property type="match status" value="1"/>
</dbReference>
<name>A0A9E7R079_9EURY</name>
<dbReference type="GO" id="GO:0046872">
    <property type="term" value="F:metal ion binding"/>
    <property type="evidence" value="ECO:0007669"/>
    <property type="project" value="UniProtKB-KW"/>
</dbReference>
<feature type="transmembrane region" description="Helical" evidence="8">
    <location>
        <begin position="252"/>
        <end position="270"/>
    </location>
</feature>
<dbReference type="GO" id="GO:0006508">
    <property type="term" value="P:proteolysis"/>
    <property type="evidence" value="ECO:0007669"/>
    <property type="project" value="UniProtKB-KW"/>
</dbReference>
<keyword evidence="8" id="KW-0812">Transmembrane</keyword>
<dbReference type="InterPro" id="IPR024079">
    <property type="entry name" value="MetalloPept_cat_dom_sf"/>
</dbReference>
<dbReference type="Pfam" id="PF07998">
    <property type="entry name" value="Peptidase_M54"/>
    <property type="match status" value="1"/>
</dbReference>
<dbReference type="AlphaFoldDB" id="A0A9E7R079"/>
<dbReference type="GeneID" id="74943200"/>
<feature type="region of interest" description="Disordered" evidence="7">
    <location>
        <begin position="167"/>
        <end position="186"/>
    </location>
</feature>
<keyword evidence="8" id="KW-0472">Membrane</keyword>
<evidence type="ECO:0000256" key="2">
    <source>
        <dbReference type="ARBA" id="ARBA00022670"/>
    </source>
</evidence>
<keyword evidence="8" id="KW-1133">Transmembrane helix</keyword>
<dbReference type="PANTHER" id="PTHR15910:SF1">
    <property type="entry name" value="ARCHAEMETZINCIN-2"/>
    <property type="match status" value="1"/>
</dbReference>
<keyword evidence="2" id="KW-0645">Protease</keyword>
<gene>
    <name evidence="9" type="ORF">N0B31_12220</name>
</gene>
<dbReference type="InterPro" id="IPR012962">
    <property type="entry name" value="Pept_M54_archaemetzincn"/>
</dbReference>
<dbReference type="Gene3D" id="3.40.390.10">
    <property type="entry name" value="Collagenase (Catalytic Domain)"/>
    <property type="match status" value="1"/>
</dbReference>
<evidence type="ECO:0000256" key="1">
    <source>
        <dbReference type="ARBA" id="ARBA00001947"/>
    </source>
</evidence>
<keyword evidence="4" id="KW-0378">Hydrolase</keyword>
<reference evidence="9" key="1">
    <citation type="submission" date="2022-09" db="EMBL/GenBank/DDBJ databases">
        <title>Diverse halophilic archaea isolated from saline environments.</title>
        <authorList>
            <person name="Cui H.-L."/>
        </authorList>
    </citation>
    <scope>NUCLEOTIDE SEQUENCE</scope>
    <source>
        <strain evidence="9">ZS-35-S2</strain>
    </source>
</reference>
<keyword evidence="6" id="KW-0482">Metalloprotease</keyword>
<comment type="cofactor">
    <cofactor evidence="1">
        <name>Zn(2+)</name>
        <dbReference type="ChEBI" id="CHEBI:29105"/>
    </cofactor>
</comment>
<protein>
    <submittedName>
        <fullName evidence="9">Uncharacterized protein</fullName>
    </submittedName>
</protein>
<feature type="transmembrane region" description="Helical" evidence="8">
    <location>
        <begin position="219"/>
        <end position="240"/>
    </location>
</feature>
<sequence length="285" mass="30703">METRPVEVVPLGDVDERHAETAMRALADVYGCDARVARREPLPAGARDEETGQYRADELLEALPVGGLLRLGVTDVDLTYRRRNYVFGVGYLGESRAVCSTYRLDTPDTEATAERLRKQAVKQVGHLLGLENCDNRCAMQFAPTVDEVDVRPETLCRECRSTLASAEREPTAGTAGSSGSAVAPSKADIEAIEASGDSDADRKGWGEQVVDEGVTTVRFTLTLAAFALSFVVVGAGTYWLVEDVFGAQLGQVAGYGVLLLAVLGGIYLTVKLRRVGRAAYGRVRD</sequence>
<organism evidence="9 10">
    <name type="scientific">Salinirubellus salinus</name>
    <dbReference type="NCBI Taxonomy" id="1364945"/>
    <lineage>
        <taxon>Archaea</taxon>
        <taxon>Methanobacteriati</taxon>
        <taxon>Methanobacteriota</taxon>
        <taxon>Stenosarchaea group</taxon>
        <taxon>Halobacteria</taxon>
        <taxon>Halobacteriales</taxon>
        <taxon>Natronomonadaceae</taxon>
        <taxon>Salinirubellus</taxon>
    </lineage>
</organism>
<evidence type="ECO:0000256" key="6">
    <source>
        <dbReference type="ARBA" id="ARBA00023049"/>
    </source>
</evidence>
<evidence type="ECO:0000256" key="8">
    <source>
        <dbReference type="SAM" id="Phobius"/>
    </source>
</evidence>
<dbReference type="PANTHER" id="PTHR15910">
    <property type="entry name" value="ARCHAEMETZINCIN"/>
    <property type="match status" value="1"/>
</dbReference>
<evidence type="ECO:0000256" key="7">
    <source>
        <dbReference type="SAM" id="MobiDB-lite"/>
    </source>
</evidence>
<dbReference type="RefSeq" id="WP_260591909.1">
    <property type="nucleotide sequence ID" value="NZ_CP104003.1"/>
</dbReference>
<evidence type="ECO:0000256" key="5">
    <source>
        <dbReference type="ARBA" id="ARBA00022833"/>
    </source>
</evidence>
<keyword evidence="10" id="KW-1185">Reference proteome</keyword>
<accession>A0A9E7R079</accession>
<dbReference type="KEGG" id="ssai:N0B31_12220"/>
<evidence type="ECO:0000256" key="3">
    <source>
        <dbReference type="ARBA" id="ARBA00022723"/>
    </source>
</evidence>